<keyword evidence="2 5" id="KW-0378">Hydrolase</keyword>
<dbReference type="Gene3D" id="3.40.720.10">
    <property type="entry name" value="Alkaline Phosphatase, subunit A"/>
    <property type="match status" value="1"/>
</dbReference>
<dbReference type="PANTHER" id="PTHR42693">
    <property type="entry name" value="ARYLSULFATASE FAMILY MEMBER"/>
    <property type="match status" value="1"/>
</dbReference>
<dbReference type="EMBL" id="CYSC01000032">
    <property type="protein sequence ID" value="CUH72498.1"/>
    <property type="molecule type" value="Genomic_DNA"/>
</dbReference>
<dbReference type="OrthoDB" id="9795675at2"/>
<dbReference type="Proteomes" id="UP000051086">
    <property type="component" value="Unassembled WGS sequence"/>
</dbReference>
<dbReference type="GO" id="GO:0004065">
    <property type="term" value="F:arylsulfatase activity"/>
    <property type="evidence" value="ECO:0007669"/>
    <property type="project" value="UniProtKB-EC"/>
</dbReference>
<accession>A0A0P1FU52</accession>
<name>A0A0P1FU52_9RHOB</name>
<gene>
    <name evidence="4" type="ORF">TL5118_01581</name>
    <name evidence="5" type="ORF">TL5120_02299</name>
</gene>
<reference evidence="4 6" key="2">
    <citation type="submission" date="2015-09" db="EMBL/GenBank/DDBJ databases">
        <authorList>
            <person name="Rodrigo-Torres L."/>
            <person name="Arahal D.R."/>
        </authorList>
    </citation>
    <scope>NUCLEOTIDE SEQUENCE [LARGE SCALE GENOMIC DNA]</scope>
    <source>
        <strain evidence="4 6">CECT 5118</strain>
    </source>
</reference>
<reference evidence="5 7" key="1">
    <citation type="submission" date="2015-09" db="EMBL/GenBank/DDBJ databases">
        <authorList>
            <consortium name="Swine Surveillance"/>
        </authorList>
    </citation>
    <scope>NUCLEOTIDE SEQUENCE [LARGE SCALE GENOMIC DNA]</scope>
    <source>
        <strain evidence="5 7">5120</strain>
    </source>
</reference>
<dbReference type="Proteomes" id="UP000051887">
    <property type="component" value="Unassembled WGS sequence"/>
</dbReference>
<dbReference type="RefSeq" id="WP_058243693.1">
    <property type="nucleotide sequence ID" value="NZ_CYSB01000025.1"/>
</dbReference>
<organism evidence="5 7">
    <name type="scientific">Thalassovita autumnalis</name>
    <dbReference type="NCBI Taxonomy" id="2072972"/>
    <lineage>
        <taxon>Bacteria</taxon>
        <taxon>Pseudomonadati</taxon>
        <taxon>Pseudomonadota</taxon>
        <taxon>Alphaproteobacteria</taxon>
        <taxon>Rhodobacterales</taxon>
        <taxon>Roseobacteraceae</taxon>
        <taxon>Thalassovita</taxon>
    </lineage>
</organism>
<dbReference type="Pfam" id="PF00884">
    <property type="entry name" value="Sulfatase"/>
    <property type="match status" value="1"/>
</dbReference>
<dbReference type="PANTHER" id="PTHR42693:SF53">
    <property type="entry name" value="ENDO-4-O-SULFATASE"/>
    <property type="match status" value="1"/>
</dbReference>
<comment type="similarity">
    <text evidence="1">Belongs to the sulfatase family.</text>
</comment>
<evidence type="ECO:0000313" key="6">
    <source>
        <dbReference type="Proteomes" id="UP000051086"/>
    </source>
</evidence>
<protein>
    <submittedName>
        <fullName evidence="5">Arylsulfatase</fullName>
        <ecNumber evidence="5">3.1.6.1</ecNumber>
    </submittedName>
</protein>
<dbReference type="InterPro" id="IPR000917">
    <property type="entry name" value="Sulfatase_N"/>
</dbReference>
<evidence type="ECO:0000313" key="4">
    <source>
        <dbReference type="EMBL" id="CUH66046.1"/>
    </source>
</evidence>
<evidence type="ECO:0000259" key="3">
    <source>
        <dbReference type="Pfam" id="PF00884"/>
    </source>
</evidence>
<proteinExistence type="inferred from homology"/>
<keyword evidence="6" id="KW-1185">Reference proteome</keyword>
<sequence length="61" mass="6706">MPETQPNILLILTDQQRADTLGFLGQTPCKTPHLDRLAAEGLCFENTITPSPLCTPRWAIG</sequence>
<dbReference type="AlphaFoldDB" id="A0A0P1FU52"/>
<evidence type="ECO:0000313" key="7">
    <source>
        <dbReference type="Proteomes" id="UP000051887"/>
    </source>
</evidence>
<dbReference type="SUPFAM" id="SSF53649">
    <property type="entry name" value="Alkaline phosphatase-like"/>
    <property type="match status" value="1"/>
</dbReference>
<evidence type="ECO:0000256" key="1">
    <source>
        <dbReference type="ARBA" id="ARBA00008779"/>
    </source>
</evidence>
<evidence type="ECO:0000313" key="5">
    <source>
        <dbReference type="EMBL" id="CUH72498.1"/>
    </source>
</evidence>
<dbReference type="EMBL" id="CYSB01000025">
    <property type="protein sequence ID" value="CUH66046.1"/>
    <property type="molecule type" value="Genomic_DNA"/>
</dbReference>
<evidence type="ECO:0000256" key="2">
    <source>
        <dbReference type="ARBA" id="ARBA00022801"/>
    </source>
</evidence>
<dbReference type="InterPro" id="IPR050738">
    <property type="entry name" value="Sulfatase"/>
</dbReference>
<dbReference type="EC" id="3.1.6.1" evidence="5"/>
<feature type="domain" description="Sulfatase N-terminal" evidence="3">
    <location>
        <begin position="6"/>
        <end position="56"/>
    </location>
</feature>
<dbReference type="InterPro" id="IPR017850">
    <property type="entry name" value="Alkaline_phosphatase_core_sf"/>
</dbReference>